<protein>
    <submittedName>
        <fullName evidence="1">Uncharacterized protein</fullName>
    </submittedName>
</protein>
<proteinExistence type="predicted"/>
<accession>D0SMR3</accession>
<organism evidence="1 2">
    <name type="scientific">Acinetobacter junii SH205</name>
    <dbReference type="NCBI Taxonomy" id="575587"/>
    <lineage>
        <taxon>Bacteria</taxon>
        <taxon>Pseudomonadati</taxon>
        <taxon>Pseudomonadota</taxon>
        <taxon>Gammaproteobacteria</taxon>
        <taxon>Moraxellales</taxon>
        <taxon>Moraxellaceae</taxon>
        <taxon>Acinetobacter</taxon>
    </lineage>
</organism>
<dbReference type="Proteomes" id="UP000018442">
    <property type="component" value="Unassembled WGS sequence"/>
</dbReference>
<dbReference type="EMBL" id="GG705011">
    <property type="protein sequence ID" value="EEY93320.1"/>
    <property type="molecule type" value="Genomic_DNA"/>
</dbReference>
<gene>
    <name evidence="1" type="ORF">HMPREF0026_00596</name>
</gene>
<sequence length="62" mass="6969">MGQYFLLEVNVTRILSENMECKPQSLILLEGFCITCITNGEIVKIAYIGYTHSSTYSSMGKE</sequence>
<evidence type="ECO:0000313" key="1">
    <source>
        <dbReference type="EMBL" id="EEY93320.1"/>
    </source>
</evidence>
<name>D0SMR3_ACIJU</name>
<reference evidence="2" key="1">
    <citation type="journal article" date="2012" name="PLoS ONE">
        <title>The success of Acinetobacter species; genetic, metabolic and virulence attributes.</title>
        <authorList>
            <person name="Peleg A.Y."/>
            <person name="de Breij A."/>
            <person name="Adams M.D."/>
            <person name="Cerqueira G.M."/>
            <person name="Mocali S."/>
            <person name="Galardini M."/>
            <person name="Nibbering P.H."/>
            <person name="Earl A.M."/>
            <person name="Ward D.V."/>
            <person name="Paterson D.L."/>
            <person name="Seifert H."/>
            <person name="Dijkshoorn L."/>
        </authorList>
    </citation>
    <scope>NUCLEOTIDE SEQUENCE [LARGE SCALE GENOMIC DNA]</scope>
    <source>
        <strain evidence="2">SH205</strain>
    </source>
</reference>
<dbReference type="HOGENOM" id="CLU_208234_0_0_6"/>
<evidence type="ECO:0000313" key="2">
    <source>
        <dbReference type="Proteomes" id="UP000018442"/>
    </source>
</evidence>
<dbReference type="AlphaFoldDB" id="D0SMR3"/>